<feature type="domain" description="GH18" evidence="5">
    <location>
        <begin position="90"/>
        <end position="413"/>
    </location>
</feature>
<dbReference type="SMART" id="SM00636">
    <property type="entry name" value="Glyco_18"/>
    <property type="match status" value="1"/>
</dbReference>
<accession>A0A263BT13</accession>
<reference evidence="6 7" key="2">
    <citation type="submission" date="2017-09" db="EMBL/GenBank/DDBJ databases">
        <title>Bacillus patelloidae sp. nov., isolated from the intestinal tract of a marine limpet.</title>
        <authorList>
            <person name="Liu R."/>
            <person name="Dong C."/>
            <person name="Shao Z."/>
        </authorList>
    </citation>
    <scope>NUCLEOTIDE SEQUENCE [LARGE SCALE GENOMIC DNA]</scope>
    <source>
        <strain evidence="6 7">SA5d-4</strain>
    </source>
</reference>
<dbReference type="PROSITE" id="PS01095">
    <property type="entry name" value="GH18_1"/>
    <property type="match status" value="1"/>
</dbReference>
<evidence type="ECO:0000256" key="3">
    <source>
        <dbReference type="RuleBase" id="RU000489"/>
    </source>
</evidence>
<dbReference type="GO" id="GO:0008061">
    <property type="term" value="F:chitin binding"/>
    <property type="evidence" value="ECO:0007669"/>
    <property type="project" value="InterPro"/>
</dbReference>
<dbReference type="Proteomes" id="UP000217083">
    <property type="component" value="Unassembled WGS sequence"/>
</dbReference>
<dbReference type="SUPFAM" id="SSF51445">
    <property type="entry name" value="(Trans)glycosidases"/>
    <property type="match status" value="1"/>
</dbReference>
<dbReference type="InterPro" id="IPR017853">
    <property type="entry name" value="GH"/>
</dbReference>
<dbReference type="AlphaFoldDB" id="A0A263BT13"/>
<feature type="domain" description="SH3b" evidence="4">
    <location>
        <begin position="422"/>
        <end position="491"/>
    </location>
</feature>
<dbReference type="Pfam" id="PF04122">
    <property type="entry name" value="CW_binding_2"/>
    <property type="match status" value="3"/>
</dbReference>
<dbReference type="PROSITE" id="PS51781">
    <property type="entry name" value="SH3B"/>
    <property type="match status" value="1"/>
</dbReference>
<gene>
    <name evidence="6" type="ORF">CIB95_12095</name>
</gene>
<evidence type="ECO:0000259" key="4">
    <source>
        <dbReference type="PROSITE" id="PS51781"/>
    </source>
</evidence>
<name>A0A263BT13_9BACI</name>
<dbReference type="GO" id="GO:0004553">
    <property type="term" value="F:hydrolase activity, hydrolyzing O-glycosyl compounds"/>
    <property type="evidence" value="ECO:0007669"/>
    <property type="project" value="InterPro"/>
</dbReference>
<dbReference type="InterPro" id="IPR029070">
    <property type="entry name" value="Chitinase_insertion_sf"/>
</dbReference>
<proteinExistence type="predicted"/>
<dbReference type="InterPro" id="IPR003646">
    <property type="entry name" value="SH3-like_bac-type"/>
</dbReference>
<evidence type="ECO:0000313" key="6">
    <source>
        <dbReference type="EMBL" id="OZM56507.1"/>
    </source>
</evidence>
<keyword evidence="7" id="KW-1185">Reference proteome</keyword>
<evidence type="ECO:0000259" key="5">
    <source>
        <dbReference type="PROSITE" id="PS51910"/>
    </source>
</evidence>
<dbReference type="PANTHER" id="PTHR30032">
    <property type="entry name" value="N-ACETYLMURAMOYL-L-ALANINE AMIDASE-RELATED"/>
    <property type="match status" value="1"/>
</dbReference>
<organism evidence="6 7">
    <name type="scientific">Lottiidibacillus patelloidae</name>
    <dbReference type="NCBI Taxonomy" id="2670334"/>
    <lineage>
        <taxon>Bacteria</taxon>
        <taxon>Bacillati</taxon>
        <taxon>Bacillota</taxon>
        <taxon>Bacilli</taxon>
        <taxon>Bacillales</taxon>
        <taxon>Bacillaceae</taxon>
        <taxon>Lottiidibacillus</taxon>
    </lineage>
</organism>
<dbReference type="PANTHER" id="PTHR30032:SF8">
    <property type="entry name" value="GERMINATION-SPECIFIC N-ACETYLMURAMOYL-L-ALANINE AMIDASE"/>
    <property type="match status" value="1"/>
</dbReference>
<dbReference type="SMART" id="SM00287">
    <property type="entry name" value="SH3b"/>
    <property type="match status" value="1"/>
</dbReference>
<dbReference type="EMBL" id="NPIA01000006">
    <property type="protein sequence ID" value="OZM56507.1"/>
    <property type="molecule type" value="Genomic_DNA"/>
</dbReference>
<dbReference type="GO" id="GO:0005975">
    <property type="term" value="P:carbohydrate metabolic process"/>
    <property type="evidence" value="ECO:0007669"/>
    <property type="project" value="InterPro"/>
</dbReference>
<protein>
    <submittedName>
        <fullName evidence="6">Uncharacterized protein</fullName>
    </submittedName>
</protein>
<keyword evidence="2 3" id="KW-0326">Glycosidase</keyword>
<evidence type="ECO:0000313" key="7">
    <source>
        <dbReference type="Proteomes" id="UP000217083"/>
    </source>
</evidence>
<dbReference type="Pfam" id="PF08239">
    <property type="entry name" value="SH3_3"/>
    <property type="match status" value="1"/>
</dbReference>
<dbReference type="InterPro" id="IPR001579">
    <property type="entry name" value="Glyco_hydro_18_chit_AS"/>
</dbReference>
<sequence length="797" mass="88065">MELFQRYKVVYENGKPTIILYLNENLTEFADELGSLKEGKKKSLQAQVQQYIKSHIPNVKAATVKVVAGTMILTTFAFDSQHKAEAGSAYNMGYLYLGSSNTMINSVDKTSGSMNEVSPSYFDINSDGSLKLSDKLSTYFIEEMHKRGIKVVPFLSNHWDREIGRAALVNRENLATEIANAINKYNLDGVNVDIENVSDIDRDAYTDLVRLLREKIPKEKLVTVAVAANPNGWSRGWHGSYDYNKLSQYSDYLMIMSYDESYYGGEPGPVASYSFVERSIQFALNEGVPAEKIVLGIAHYGRYWRSGDAIGGYGITNNQVAKMLAMYSHVTTYDEKSKSMKAIVTINQGDPTITVSGRTLAPGTYTIWYENEQSIAQKVELVDRYNIKGTGHWSLGQETPDLWVSFKEMIKEELVIMDKNMSPKQIGTALKNVNFRERPTTNSPIISTFNSGNSFIMNGEKVTADGYDWVGVQTKDGKKGYVVSDFVKEITPKEYYGTSRYDTSVKISEQGWPEGASYVILGRGDLSIDALAGSVLAKKYDSPLLLTNNTKLPESVEKEITRLQPTKIFLLGGEGAISKSVEDELIAKGYDIERIQGKSRYDTSAQIAKSIGQTKGEIILSSGNENSPDSLSVAPYAGLSQTPIILTQANKLPLEVEQYIKEGNISKVTIIGGTGAVSEQVVQRLKEIGVEVVERVSGSNRYDTSVAIAKHYKDQLNSNEVYVVSGKSFVDALSGAPLAARNKGPIILVNDNGIPNGVRSWLQTEVNGPVNFNFLGGYSIIPSEVRHSLINEKFPLQ</sequence>
<dbReference type="RefSeq" id="WP_094925526.1">
    <property type="nucleotide sequence ID" value="NZ_NPIA01000006.1"/>
</dbReference>
<keyword evidence="1 3" id="KW-0378">Hydrolase</keyword>
<dbReference type="InterPro" id="IPR007253">
    <property type="entry name" value="Cell_wall-bd_2"/>
</dbReference>
<dbReference type="InterPro" id="IPR001223">
    <property type="entry name" value="Glyco_hydro18_cat"/>
</dbReference>
<evidence type="ECO:0000256" key="2">
    <source>
        <dbReference type="ARBA" id="ARBA00023295"/>
    </source>
</evidence>
<dbReference type="PROSITE" id="PS51910">
    <property type="entry name" value="GH18_2"/>
    <property type="match status" value="1"/>
</dbReference>
<dbReference type="Gene3D" id="3.10.50.10">
    <property type="match status" value="1"/>
</dbReference>
<dbReference type="Gene3D" id="2.30.30.40">
    <property type="entry name" value="SH3 Domains"/>
    <property type="match status" value="1"/>
</dbReference>
<dbReference type="InterPro" id="IPR011583">
    <property type="entry name" value="Chitinase_II/V-like_cat"/>
</dbReference>
<evidence type="ECO:0000256" key="1">
    <source>
        <dbReference type="ARBA" id="ARBA00022801"/>
    </source>
</evidence>
<reference evidence="7" key="1">
    <citation type="submission" date="2017-08" db="EMBL/GenBank/DDBJ databases">
        <authorList>
            <person name="Huang Z."/>
        </authorList>
    </citation>
    <scope>NUCLEOTIDE SEQUENCE [LARGE SCALE GENOMIC DNA]</scope>
    <source>
        <strain evidence="7">SA5d-4</strain>
    </source>
</reference>
<dbReference type="Gene3D" id="3.40.50.12090">
    <property type="match status" value="2"/>
</dbReference>
<comment type="caution">
    <text evidence="6">The sequence shown here is derived from an EMBL/GenBank/DDBJ whole genome shotgun (WGS) entry which is preliminary data.</text>
</comment>
<dbReference type="Pfam" id="PF00704">
    <property type="entry name" value="Glyco_hydro_18"/>
    <property type="match status" value="1"/>
</dbReference>
<dbReference type="Gene3D" id="3.20.20.80">
    <property type="entry name" value="Glycosidases"/>
    <property type="match status" value="1"/>
</dbReference>
<dbReference type="InterPro" id="IPR051922">
    <property type="entry name" value="Bact_Sporulation_Assoc"/>
</dbReference>